<proteinExistence type="predicted"/>
<evidence type="ECO:0000313" key="3">
    <source>
        <dbReference type="Proteomes" id="UP001597277"/>
    </source>
</evidence>
<dbReference type="RefSeq" id="WP_388008027.1">
    <property type="nucleotide sequence ID" value="NZ_JBHUEE010000007.1"/>
</dbReference>
<dbReference type="SUPFAM" id="SSF51735">
    <property type="entry name" value="NAD(P)-binding Rossmann-fold domains"/>
    <property type="match status" value="1"/>
</dbReference>
<keyword evidence="3" id="KW-1185">Reference proteome</keyword>
<evidence type="ECO:0000259" key="1">
    <source>
        <dbReference type="Pfam" id="PF01370"/>
    </source>
</evidence>
<accession>A0ABW4L7R5</accession>
<dbReference type="PANTHER" id="PTHR48079:SF6">
    <property type="entry name" value="NAD(P)-BINDING DOMAIN-CONTAINING PROTEIN-RELATED"/>
    <property type="match status" value="1"/>
</dbReference>
<sequence>MMKVMVAGATGAVGQRVVSRLVAAGHDVLALARRPTGADRVRARGAVPVAADIMDGDGLIRALNGRELDGIVHQATAISGMPRRHSDLDATDALRDEGTRNLLRAGQALGVRRFVTQSFFLGYGWQDHGYEPLTEDKPFGVEVGGKFDAHLRSLRSNEDQVLASEGGVALRYGLFYGPDAMTRTLLRLCRRRVMPAPRPAGTLHPIHVDDAADAAVAALERGRAGQAYNVVDDQPVGMDEYLDAMASAAGARRPLRVPASLLRPWPYLHALLTAVHIRLSNDKAKYELGWRPRFPSCREGLTALAGEAFDD</sequence>
<comment type="caution">
    <text evidence="2">The sequence shown here is derived from an EMBL/GenBank/DDBJ whole genome shotgun (WGS) entry which is preliminary data.</text>
</comment>
<dbReference type="Gene3D" id="3.40.50.720">
    <property type="entry name" value="NAD(P)-binding Rossmann-like Domain"/>
    <property type="match status" value="1"/>
</dbReference>
<dbReference type="InterPro" id="IPR051783">
    <property type="entry name" value="NAD(P)-dependent_oxidoreduct"/>
</dbReference>
<dbReference type="Proteomes" id="UP001597277">
    <property type="component" value="Unassembled WGS sequence"/>
</dbReference>
<evidence type="ECO:0000313" key="2">
    <source>
        <dbReference type="EMBL" id="MFD1718873.1"/>
    </source>
</evidence>
<reference evidence="3" key="1">
    <citation type="journal article" date="2019" name="Int. J. Syst. Evol. Microbiol.">
        <title>The Global Catalogue of Microorganisms (GCM) 10K type strain sequencing project: providing services to taxonomists for standard genome sequencing and annotation.</title>
        <authorList>
            <consortium name="The Broad Institute Genomics Platform"/>
            <consortium name="The Broad Institute Genome Sequencing Center for Infectious Disease"/>
            <person name="Wu L."/>
            <person name="Ma J."/>
        </authorList>
    </citation>
    <scope>NUCLEOTIDE SEQUENCE [LARGE SCALE GENOMIC DNA]</scope>
    <source>
        <strain evidence="3">JCM 17130</strain>
    </source>
</reference>
<organism evidence="2 3">
    <name type="scientific">Georgenia deserti</name>
    <dbReference type="NCBI Taxonomy" id="2093781"/>
    <lineage>
        <taxon>Bacteria</taxon>
        <taxon>Bacillati</taxon>
        <taxon>Actinomycetota</taxon>
        <taxon>Actinomycetes</taxon>
        <taxon>Micrococcales</taxon>
        <taxon>Bogoriellaceae</taxon>
        <taxon>Georgenia</taxon>
    </lineage>
</organism>
<name>A0ABW4L7R5_9MICO</name>
<dbReference type="InterPro" id="IPR001509">
    <property type="entry name" value="Epimerase_deHydtase"/>
</dbReference>
<dbReference type="EMBL" id="JBHUEE010000007">
    <property type="protein sequence ID" value="MFD1718873.1"/>
    <property type="molecule type" value="Genomic_DNA"/>
</dbReference>
<dbReference type="Pfam" id="PF01370">
    <property type="entry name" value="Epimerase"/>
    <property type="match status" value="1"/>
</dbReference>
<protein>
    <submittedName>
        <fullName evidence="2">NAD-dependent epimerase/dehydratase family protein</fullName>
    </submittedName>
</protein>
<dbReference type="InterPro" id="IPR036291">
    <property type="entry name" value="NAD(P)-bd_dom_sf"/>
</dbReference>
<feature type="domain" description="NAD-dependent epimerase/dehydratase" evidence="1">
    <location>
        <begin position="4"/>
        <end position="230"/>
    </location>
</feature>
<gene>
    <name evidence="2" type="ORF">ACFSE6_13585</name>
</gene>
<dbReference type="PANTHER" id="PTHR48079">
    <property type="entry name" value="PROTEIN YEEZ"/>
    <property type="match status" value="1"/>
</dbReference>